<evidence type="ECO:0008006" key="4">
    <source>
        <dbReference type="Google" id="ProtNLM"/>
    </source>
</evidence>
<dbReference type="Gene3D" id="1.10.630.10">
    <property type="entry name" value="Cytochrome P450"/>
    <property type="match status" value="1"/>
</dbReference>
<gene>
    <name evidence="2" type="ORF">CCUS01_05708</name>
</gene>
<dbReference type="GO" id="GO:0020037">
    <property type="term" value="F:heme binding"/>
    <property type="evidence" value="ECO:0007669"/>
    <property type="project" value="InterPro"/>
</dbReference>
<dbReference type="InterPro" id="IPR036396">
    <property type="entry name" value="Cyt_P450_sf"/>
</dbReference>
<protein>
    <recommendedName>
        <fullName evidence="4">Cytochrome P450</fullName>
    </recommendedName>
</protein>
<dbReference type="GO" id="GO:0004497">
    <property type="term" value="F:monooxygenase activity"/>
    <property type="evidence" value="ECO:0007669"/>
    <property type="project" value="InterPro"/>
</dbReference>
<evidence type="ECO:0000256" key="1">
    <source>
        <dbReference type="SAM" id="Phobius"/>
    </source>
</evidence>
<evidence type="ECO:0000313" key="2">
    <source>
        <dbReference type="EMBL" id="KAK1473101.1"/>
    </source>
</evidence>
<sequence length="139" mass="15470">MRSSIIDSDYVQITISGFLLGLAVTSAVIYVAYQRFLHPLAGYPGPFSASVTDLWQVSQFLSLKQPYNLTELHEKYGEFVRYGPDKLSITAEEVVPLVYQKGGQRMPKTEYYDAFGSKTPNIFGMRSTEATPVGFPITG</sequence>
<reference evidence="2" key="1">
    <citation type="submission" date="2016-11" db="EMBL/GenBank/DDBJ databases">
        <title>The genome sequence of Colletotrichum cuscutae.</title>
        <authorList>
            <person name="Baroncelli R."/>
        </authorList>
    </citation>
    <scope>NUCLEOTIDE SEQUENCE</scope>
    <source>
        <strain evidence="2">IMI 304802</strain>
    </source>
</reference>
<dbReference type="GO" id="GO:0016705">
    <property type="term" value="F:oxidoreductase activity, acting on paired donors, with incorporation or reduction of molecular oxygen"/>
    <property type="evidence" value="ECO:0007669"/>
    <property type="project" value="InterPro"/>
</dbReference>
<proteinExistence type="predicted"/>
<dbReference type="Proteomes" id="UP001239213">
    <property type="component" value="Unassembled WGS sequence"/>
</dbReference>
<dbReference type="AlphaFoldDB" id="A0AAI9V8N7"/>
<accession>A0AAI9V8N7</accession>
<dbReference type="EMBL" id="MPDP01000179">
    <property type="protein sequence ID" value="KAK1473101.1"/>
    <property type="molecule type" value="Genomic_DNA"/>
</dbReference>
<comment type="caution">
    <text evidence="2">The sequence shown here is derived from an EMBL/GenBank/DDBJ whole genome shotgun (WGS) entry which is preliminary data.</text>
</comment>
<dbReference type="SUPFAM" id="SSF48264">
    <property type="entry name" value="Cytochrome P450"/>
    <property type="match status" value="1"/>
</dbReference>
<feature type="transmembrane region" description="Helical" evidence="1">
    <location>
        <begin position="12"/>
        <end position="33"/>
    </location>
</feature>
<name>A0AAI9V8N7_9PEZI</name>
<keyword evidence="1" id="KW-0812">Transmembrane</keyword>
<evidence type="ECO:0000313" key="3">
    <source>
        <dbReference type="Proteomes" id="UP001239213"/>
    </source>
</evidence>
<organism evidence="2 3">
    <name type="scientific">Colletotrichum cuscutae</name>
    <dbReference type="NCBI Taxonomy" id="1209917"/>
    <lineage>
        <taxon>Eukaryota</taxon>
        <taxon>Fungi</taxon>
        <taxon>Dikarya</taxon>
        <taxon>Ascomycota</taxon>
        <taxon>Pezizomycotina</taxon>
        <taxon>Sordariomycetes</taxon>
        <taxon>Hypocreomycetidae</taxon>
        <taxon>Glomerellales</taxon>
        <taxon>Glomerellaceae</taxon>
        <taxon>Colletotrichum</taxon>
        <taxon>Colletotrichum acutatum species complex</taxon>
    </lineage>
</organism>
<dbReference type="GO" id="GO:0005506">
    <property type="term" value="F:iron ion binding"/>
    <property type="evidence" value="ECO:0007669"/>
    <property type="project" value="InterPro"/>
</dbReference>
<keyword evidence="1" id="KW-1133">Transmembrane helix</keyword>
<keyword evidence="1" id="KW-0472">Membrane</keyword>
<keyword evidence="3" id="KW-1185">Reference proteome</keyword>